<organism evidence="5">
    <name type="scientific">Anaerostipes caccae</name>
    <dbReference type="NCBI Taxonomy" id="105841"/>
    <lineage>
        <taxon>Bacteria</taxon>
        <taxon>Bacillati</taxon>
        <taxon>Bacillota</taxon>
        <taxon>Clostridia</taxon>
        <taxon>Lachnospirales</taxon>
        <taxon>Lachnospiraceae</taxon>
        <taxon>Anaerostipes</taxon>
    </lineage>
</organism>
<feature type="compositionally biased region" description="Basic and acidic residues" evidence="2">
    <location>
        <begin position="859"/>
        <end position="870"/>
    </location>
</feature>
<feature type="signal peptide" evidence="4">
    <location>
        <begin position="1"/>
        <end position="24"/>
    </location>
</feature>
<keyword evidence="3" id="KW-1133">Transmembrane helix</keyword>
<gene>
    <name evidence="5" type="ORF">ACLFYP115_03041</name>
</gene>
<evidence type="ECO:0000256" key="4">
    <source>
        <dbReference type="SAM" id="SignalP"/>
    </source>
</evidence>
<feature type="transmembrane region" description="Helical" evidence="3">
    <location>
        <begin position="924"/>
        <end position="943"/>
    </location>
</feature>
<dbReference type="InterPro" id="IPR042229">
    <property type="entry name" value="Listeria/Bacterioides_rpt_sf"/>
</dbReference>
<evidence type="ECO:0000313" key="5">
    <source>
        <dbReference type="EMBL" id="VYT36879.1"/>
    </source>
</evidence>
<dbReference type="AlphaFoldDB" id="A0A6N2W2H2"/>
<dbReference type="GO" id="GO:0030313">
    <property type="term" value="C:cell envelope"/>
    <property type="evidence" value="ECO:0007669"/>
    <property type="project" value="UniProtKB-SubCell"/>
</dbReference>
<comment type="subcellular location">
    <subcellularLocation>
        <location evidence="1">Cell envelope</location>
    </subcellularLocation>
</comment>
<sequence length="947" mass="101240">MNKMRRWKKIVALVLAAVFSIGMVQDTGNIHAAEENNRAGNDKKQKKLVNGQTLLDVSKGDIIIKATGAAGGGLENDESELNPEGYRITGTTEDYNVTVDRGVTTKLTLDNVDITCGKQPNRKLDCINVSHADVEMILIGKNKLTCYAGTVVDDGGTTTGNALTKDGMDGSLTIRCQNSGQKGHKCDDNCGSLYAEGSRSLFHAGAIGSTRRSSNSSSEAGFSNFTIEGGNIEALGGIHSPGLGGACCTTNIGGQLTSNIRITGGIVKAKGNQGCPGLGSGYHCDLDGLYITGGIVEAEGGVDAPGIGSIEYPSKNIIISGGDTIVTAIGDKSTGKPGIGTAASTMTNVIAVPDQGYQGYIQDGTGLKPEEYSFTEQSPFHNRSDIAVGKFYTKVYFGPYRDKNTVDDTTKEQIGANHIISKSGGRAFTEEQLKILSKVTGKKKDGTEYLSSELSIANKTQMEAINKAKTKGEIGEFPLTFQTSSGTQVTVTVYLKEKGSDTAEYDPLYPSAVIGADSFAKETGGSAWTEDDIKNLAGLKGKDSAGNNIELSDFTIDEGILDKINKIKTAGKAGEYDVKFTDPEGNSVTVKVTLTGEFDQIKENPVNHEIIKAQNVISRTGGKGFTGEQLKELSQLRAVDEDGNEILKDKLSLSDSAQLERINKAKEDGKTGEFPLTFTTENGTEVTVSIFLRDKGTDGADHKDGSASIAANHANHETGGEKFSKEEIIALCDVKGKNQYGDTMPVNADEKQLEAINRAKQAGNSGVFPMTFSMSDGTSVTVNVTLTGEHKVTFDSNGGDYTPQGQTVTGGEKIKKPEDPKRDGYAFEGWYYTDEDGKEHKWNFNDPLHRGITLKAKWKKDSGTSKRTETTKPASGKKQPSKKKSDKKTETLPEWGQYQIKGSGSGSERGGAVKTSDEKMPFEILILLIVSGSIGAGLLFRNYNRRR</sequence>
<dbReference type="Pfam" id="PF09479">
    <property type="entry name" value="Flg_new"/>
    <property type="match status" value="1"/>
</dbReference>
<feature type="region of interest" description="Disordered" evidence="2">
    <location>
        <begin position="857"/>
        <end position="914"/>
    </location>
</feature>
<keyword evidence="3" id="KW-0472">Membrane</keyword>
<dbReference type="InterPro" id="IPR013378">
    <property type="entry name" value="InlB-like_B-rpt"/>
</dbReference>
<keyword evidence="4" id="KW-0732">Signal</keyword>
<evidence type="ECO:0000256" key="1">
    <source>
        <dbReference type="ARBA" id="ARBA00004196"/>
    </source>
</evidence>
<evidence type="ECO:0000256" key="3">
    <source>
        <dbReference type="SAM" id="Phobius"/>
    </source>
</evidence>
<keyword evidence="3" id="KW-0812">Transmembrane</keyword>
<dbReference type="Gene3D" id="2.60.40.4270">
    <property type="entry name" value="Listeria-Bacteroides repeat domain"/>
    <property type="match status" value="1"/>
</dbReference>
<evidence type="ECO:0000256" key="2">
    <source>
        <dbReference type="SAM" id="MobiDB-lite"/>
    </source>
</evidence>
<feature type="compositionally biased region" description="Basic and acidic residues" evidence="2">
    <location>
        <begin position="812"/>
        <end position="821"/>
    </location>
</feature>
<dbReference type="EMBL" id="CACRSQ010000007">
    <property type="protein sequence ID" value="VYT36879.1"/>
    <property type="molecule type" value="Genomic_DNA"/>
</dbReference>
<name>A0A6N2W2H2_9FIRM</name>
<proteinExistence type="predicted"/>
<accession>A0A6N2W2H2</accession>
<dbReference type="NCBIfam" id="TIGR02543">
    <property type="entry name" value="List_Bact_rpt"/>
    <property type="match status" value="1"/>
</dbReference>
<reference evidence="5" key="1">
    <citation type="submission" date="2019-11" db="EMBL/GenBank/DDBJ databases">
        <authorList>
            <person name="Feng L."/>
        </authorList>
    </citation>
    <scope>NUCLEOTIDE SEQUENCE</scope>
    <source>
        <strain evidence="5">AcaccaeLFYP115</strain>
    </source>
</reference>
<feature type="region of interest" description="Disordered" evidence="2">
    <location>
        <begin position="795"/>
        <end position="821"/>
    </location>
</feature>
<protein>
    <submittedName>
        <fullName evidence="5">Listeria-Bacteroides repeat domain (List_Bact_rpt)</fullName>
    </submittedName>
</protein>
<feature type="chain" id="PRO_5038445306" evidence="4">
    <location>
        <begin position="25"/>
        <end position="947"/>
    </location>
</feature>